<dbReference type="EMBL" id="CP092881">
    <property type="protein sequence ID" value="UYV80631.1"/>
    <property type="molecule type" value="Genomic_DNA"/>
</dbReference>
<gene>
    <name evidence="2" type="ORF">LAZ67_19001157</name>
</gene>
<keyword evidence="3" id="KW-1185">Reference proteome</keyword>
<organism evidence="2 3">
    <name type="scientific">Cordylochernes scorpioides</name>
    <dbReference type="NCBI Taxonomy" id="51811"/>
    <lineage>
        <taxon>Eukaryota</taxon>
        <taxon>Metazoa</taxon>
        <taxon>Ecdysozoa</taxon>
        <taxon>Arthropoda</taxon>
        <taxon>Chelicerata</taxon>
        <taxon>Arachnida</taxon>
        <taxon>Pseudoscorpiones</taxon>
        <taxon>Cheliferoidea</taxon>
        <taxon>Chernetidae</taxon>
        <taxon>Cordylochernes</taxon>
    </lineage>
</organism>
<feature type="compositionally biased region" description="Low complexity" evidence="1">
    <location>
        <begin position="33"/>
        <end position="42"/>
    </location>
</feature>
<reference evidence="2 3" key="1">
    <citation type="submission" date="2022-01" db="EMBL/GenBank/DDBJ databases">
        <title>A chromosomal length assembly of Cordylochernes scorpioides.</title>
        <authorList>
            <person name="Zeh D."/>
            <person name="Zeh J."/>
        </authorList>
    </citation>
    <scope>NUCLEOTIDE SEQUENCE [LARGE SCALE GENOMIC DNA]</scope>
    <source>
        <strain evidence="2">IN4F17</strain>
        <tissue evidence="2">Whole Body</tissue>
    </source>
</reference>
<feature type="region of interest" description="Disordered" evidence="1">
    <location>
        <begin position="1"/>
        <end position="70"/>
    </location>
</feature>
<evidence type="ECO:0000256" key="1">
    <source>
        <dbReference type="SAM" id="MobiDB-lite"/>
    </source>
</evidence>
<feature type="compositionally biased region" description="Gly residues" evidence="1">
    <location>
        <begin position="1"/>
        <end position="10"/>
    </location>
</feature>
<sequence length="149" mass="15555">MGSRAIGGRGRGPECCQAQDAGQHQVHRGAGEAGTAAGGHPAPVRAAAAGKEATWTIDQGNGSGSRVPLSDHEDRCYLLKGSPESNSVVCCPELCDADKATTPAGEEQALQDDQGGGDLQDEKKKILESLVFHVVIYGCESWVLRKEGK</sequence>
<evidence type="ECO:0000313" key="3">
    <source>
        <dbReference type="Proteomes" id="UP001235939"/>
    </source>
</evidence>
<name>A0ABY6LHM0_9ARAC</name>
<evidence type="ECO:0000313" key="2">
    <source>
        <dbReference type="EMBL" id="UYV80631.1"/>
    </source>
</evidence>
<proteinExistence type="predicted"/>
<protein>
    <submittedName>
        <fullName evidence="2">Uncharacterized protein</fullName>
    </submittedName>
</protein>
<accession>A0ABY6LHM0</accession>
<dbReference type="Proteomes" id="UP001235939">
    <property type="component" value="Chromosome 19"/>
</dbReference>